<dbReference type="Pfam" id="PF00005">
    <property type="entry name" value="ABC_tran"/>
    <property type="match status" value="2"/>
</dbReference>
<dbReference type="InterPro" id="IPR026082">
    <property type="entry name" value="ABCA"/>
</dbReference>
<dbReference type="InterPro" id="IPR003439">
    <property type="entry name" value="ABC_transporter-like_ATP-bd"/>
</dbReference>
<feature type="transmembrane region" description="Helical" evidence="11">
    <location>
        <begin position="1365"/>
        <end position="1390"/>
    </location>
</feature>
<keyword evidence="9 11" id="KW-0472">Membrane</keyword>
<feature type="transmembrane region" description="Helical" evidence="11">
    <location>
        <begin position="492"/>
        <end position="513"/>
    </location>
</feature>
<name>A0A024GPJ3_9STRA</name>
<organism evidence="13 14">
    <name type="scientific">Albugo candida</name>
    <dbReference type="NCBI Taxonomy" id="65357"/>
    <lineage>
        <taxon>Eukaryota</taxon>
        <taxon>Sar</taxon>
        <taxon>Stramenopiles</taxon>
        <taxon>Oomycota</taxon>
        <taxon>Peronosporomycetes</taxon>
        <taxon>Albuginales</taxon>
        <taxon>Albuginaceae</taxon>
        <taxon>Albugo</taxon>
    </lineage>
</organism>
<feature type="region of interest" description="Disordered" evidence="10">
    <location>
        <begin position="998"/>
        <end position="1020"/>
    </location>
</feature>
<dbReference type="PANTHER" id="PTHR19229">
    <property type="entry name" value="ATP-BINDING CASSETTE TRANSPORTER SUBFAMILY A ABCA"/>
    <property type="match status" value="1"/>
</dbReference>
<evidence type="ECO:0000256" key="6">
    <source>
        <dbReference type="ARBA" id="ARBA00022741"/>
    </source>
</evidence>
<feature type="transmembrane region" description="Helical" evidence="11">
    <location>
        <begin position="1396"/>
        <end position="1421"/>
    </location>
</feature>
<keyword evidence="3" id="KW-0813">Transport</keyword>
<keyword evidence="8 11" id="KW-1133">Transmembrane helix</keyword>
<evidence type="ECO:0000256" key="9">
    <source>
        <dbReference type="ARBA" id="ARBA00023136"/>
    </source>
</evidence>
<dbReference type="GO" id="GO:0016887">
    <property type="term" value="F:ATP hydrolysis activity"/>
    <property type="evidence" value="ECO:0007669"/>
    <property type="project" value="InterPro"/>
</dbReference>
<evidence type="ECO:0000256" key="4">
    <source>
        <dbReference type="ARBA" id="ARBA00022692"/>
    </source>
</evidence>
<dbReference type="Pfam" id="PF12698">
    <property type="entry name" value="ABC2_membrane_3"/>
    <property type="match status" value="2"/>
</dbReference>
<dbReference type="InterPro" id="IPR017871">
    <property type="entry name" value="ABC_transporter-like_CS"/>
</dbReference>
<comment type="caution">
    <text evidence="13">The sequence shown here is derived from an EMBL/GenBank/DDBJ whole genome shotgun (WGS) entry which is preliminary data.</text>
</comment>
<feature type="transmembrane region" description="Helical" evidence="11">
    <location>
        <begin position="525"/>
        <end position="542"/>
    </location>
</feature>
<dbReference type="GO" id="GO:0005319">
    <property type="term" value="F:lipid transporter activity"/>
    <property type="evidence" value="ECO:0007669"/>
    <property type="project" value="TreeGrafter"/>
</dbReference>
<evidence type="ECO:0000256" key="10">
    <source>
        <dbReference type="SAM" id="MobiDB-lite"/>
    </source>
</evidence>
<dbReference type="Proteomes" id="UP000053237">
    <property type="component" value="Unassembled WGS sequence"/>
</dbReference>
<feature type="compositionally biased region" description="Basic and acidic residues" evidence="10">
    <location>
        <begin position="998"/>
        <end position="1007"/>
    </location>
</feature>
<dbReference type="FunFam" id="3.40.50.300:FF:000904">
    <property type="entry name" value="ABC transporter A family member 1"/>
    <property type="match status" value="1"/>
</dbReference>
<feature type="transmembrane region" description="Helical" evidence="11">
    <location>
        <begin position="1050"/>
        <end position="1069"/>
    </location>
</feature>
<evidence type="ECO:0000313" key="13">
    <source>
        <dbReference type="EMBL" id="CCI48277.1"/>
    </source>
</evidence>
<dbReference type="CDD" id="cd03263">
    <property type="entry name" value="ABC_subfamily_A"/>
    <property type="match status" value="2"/>
</dbReference>
<evidence type="ECO:0000313" key="14">
    <source>
        <dbReference type="Proteomes" id="UP000053237"/>
    </source>
</evidence>
<feature type="domain" description="ABC transporter" evidence="12">
    <location>
        <begin position="1541"/>
        <end position="1774"/>
    </location>
</feature>
<dbReference type="GO" id="GO:0140359">
    <property type="term" value="F:ABC-type transporter activity"/>
    <property type="evidence" value="ECO:0007669"/>
    <property type="project" value="InterPro"/>
</dbReference>
<gene>
    <name evidence="13" type="ORF">BN9_093500</name>
</gene>
<comment type="subcellular location">
    <subcellularLocation>
        <location evidence="1">Membrane</location>
        <topology evidence="1">Multi-pass membrane protein</topology>
    </subcellularLocation>
</comment>
<accession>A0A024GPJ3</accession>
<feature type="transmembrane region" description="Helical" evidence="11">
    <location>
        <begin position="459"/>
        <end position="480"/>
    </location>
</feature>
<keyword evidence="5" id="KW-0677">Repeat</keyword>
<evidence type="ECO:0000256" key="11">
    <source>
        <dbReference type="SAM" id="Phobius"/>
    </source>
</evidence>
<proteinExistence type="inferred from homology"/>
<dbReference type="STRING" id="65357.A0A024GPJ3"/>
<dbReference type="PROSITE" id="PS00211">
    <property type="entry name" value="ABC_TRANSPORTER_1"/>
    <property type="match status" value="2"/>
</dbReference>
<evidence type="ECO:0000256" key="8">
    <source>
        <dbReference type="ARBA" id="ARBA00022989"/>
    </source>
</evidence>
<sequence length="1948" mass="215803">MIKRRQPIATALEILLPVCFVILTSGLKSLTSDISVPSGWSDTTKSSGDENRGTSYNLFSPGTTTLRDLKLNVFNGWLPAGKYVMTELSMSGLLLYLGLRTAEALLPIPDNPLATKRCKELIALNGSVGINSSTVSARLIPPDCRDRIQVIYKLAIAPDNTFTRRYYFETLKTWYPRTPVSKSNISTIEGQLMIPSIEDSVLFFDDETSLESYITSREYGMSISKPKIYAAIVFDRYPDEDMIGKYMDIEFSIRMNATLDRSSQSSVPHTLGDPAFESPFQRLINTEYYSQYTLRGFSTLQTLVTRFLTCMPDWNSITKTTTGNCQQIDAISKASQSLDEKFLETIQKDFVIINTLSFAFPSRAAARTEVLNMSSEQQEILLKPLRIMPQVMFGSTVSPFPSQSFISSPFYESISNVFALLFILSYLYAISRILTVLIQEKESRSKEYMKILGVKEPAIFASWYLTYIMIYFIASVLQAIGGKIGIFANSDIVLLFFFFFFFSLSVLAFGYLISSLFSRARTGSFTGIVLFFLMYFISSALTPSTNLGSKSAACLLSPVALALGVDQLAKAESTGIGINFGNANELVDNFTFNTCIGFLILDLLLYTILGLYFDRVLPKEFGTTEKWYFPISRAYWRGLRGKQKIMAAAELDARGVPTGSNDHVEPVSADLSNQEQNGDALVIKDIKKEFAVPGGTKVAVKGMSLSMYKGQITCLLGHNGAGKTTLISMLTGMLAPSGGDASFRGLSLKNDLGSIRQSLGLCFQHDVLYSLLTVEEHLMFYGRIKGYHGSELKEIISSKIKEVGLTEKRQVLSASLSGGMKRKLSVAISLLGDSSLVFLDEPTSGMDPYSRRSTWETLLNNRQNRVIVLTTHFMDEADILGDRIAIMAEGELRCCGSSLFLKNRYGAGYNFTLVKNGNCRESELEAFILGHIPTARVLSNVGAEIAFQLPAAESGRFAVMFEALDNRLTELGLLSYGISVTTLEEVFIKVAEASDESNHHTLEKEVRAPPTHQSAPAQAQPELGSRAKFLGHLEALILKRFRIAKRDRRVVIFSGLLPVALLLAGFIILKSSSLTKNDEKLAVTSDKLRFGSDMIVPYYCHGSDEGNMCSQVMSRLYTGGITDAISNESFRSPPYPSPQAQVFGVEYSPPSFNATDSTGYCLRFGEKVFTRGFGEVSGTTENVRTKPYPGQYGGFLIHASEVDHVFGYHTSINTSVAHAAVLFKAQIDQALYRLLSNNGRVISRNSTSSPLTLQVNTYPLPYTATSLSVRGSFLSFISCLFIVIAFAFFPTSVVGFLVKEKQPEHNCKHQQLVSGVSLPAFWIANYIWDFITYIIPFLAAIIMIQAFKIASLTGKDCIGCTDETYGAVVLNFFLFGLAICPFSYVCTYFFREHSSSQTYIIMVNFIFGLGLLVVSFVLDIFESSKGVNKVLKFFYRLSPLYCLGAGLLNLSVHEIKAALLLNGASSPYSMDLMGWELLYQAIDTVLYLSLAVGIDYLLSFPKIKAAIFEDPKIQDAPFQEEEDVGAEAERVRRGLADNDSVVLRGIRKVYKGNKIAVRDLSFGLPKGECFGFLGINGAGKTTTMKMMTGDILPTAGGGSLGGYDILTQQLQVRQLIGYCPQFDALYELLSVREHLELFARIKGVAKAQLKDVTDTLMHQMNLDDFEHKLAGTLSGGNKRKLSVAIAMIGSPRIIFLDEPSTGMDPVSRRFMWNVIANISTHTKESTIVLTTHSMEECEALCTRVGIMVGGRLRCLGSVQHLKSRYGNGVMLELKLQQPTMSEVLKLAQDRFQLSEGEVGAEISKDHLLDACDRLGDSSWFDKITSKHSTGYIVASIIERDGLIRPEQFCSWWLTEARFLAMDSFLKSSFGPSSVELLERQNDLSRYRLTGDPNVALRLSNVFKCIEKGKDECHIREYAVSQTTLEQIFNYFASQQGEEVEVARGLVGV</sequence>
<dbReference type="FunFam" id="3.40.50.300:FF:000298">
    <property type="entry name" value="ATP-binding cassette sub-family A member 12"/>
    <property type="match status" value="1"/>
</dbReference>
<feature type="transmembrane region" description="Helical" evidence="11">
    <location>
        <begin position="1273"/>
        <end position="1298"/>
    </location>
</feature>
<dbReference type="GO" id="GO:0016020">
    <property type="term" value="C:membrane"/>
    <property type="evidence" value="ECO:0007669"/>
    <property type="project" value="UniProtKB-SubCell"/>
</dbReference>
<keyword evidence="7" id="KW-0067">ATP-binding</keyword>
<dbReference type="InterPro" id="IPR003593">
    <property type="entry name" value="AAA+_ATPase"/>
</dbReference>
<dbReference type="OrthoDB" id="10255969at2759"/>
<dbReference type="SMART" id="SM00382">
    <property type="entry name" value="AAA"/>
    <property type="match status" value="2"/>
</dbReference>
<evidence type="ECO:0000256" key="3">
    <source>
        <dbReference type="ARBA" id="ARBA00022448"/>
    </source>
</evidence>
<dbReference type="EMBL" id="CAIX01000213">
    <property type="protein sequence ID" value="CCI48277.1"/>
    <property type="molecule type" value="Genomic_DNA"/>
</dbReference>
<comment type="similarity">
    <text evidence="2">Belongs to the ABC transporter superfamily. ABCA family.</text>
</comment>
<reference evidence="13 14" key="1">
    <citation type="submission" date="2012-05" db="EMBL/GenBank/DDBJ databases">
        <title>Recombination and specialization in a pathogen metapopulation.</title>
        <authorList>
            <person name="Gardiner A."/>
            <person name="Kemen E."/>
            <person name="Schultz-Larsen T."/>
            <person name="MacLean D."/>
            <person name="Van Oosterhout C."/>
            <person name="Jones J.D.G."/>
        </authorList>
    </citation>
    <scope>NUCLEOTIDE SEQUENCE [LARGE SCALE GENOMIC DNA]</scope>
    <source>
        <strain evidence="13 14">Ac Nc2</strain>
    </source>
</reference>
<feature type="transmembrane region" description="Helical" evidence="11">
    <location>
        <begin position="590"/>
        <end position="613"/>
    </location>
</feature>
<dbReference type="PROSITE" id="PS50893">
    <property type="entry name" value="ABC_TRANSPORTER_2"/>
    <property type="match status" value="2"/>
</dbReference>
<evidence type="ECO:0000256" key="5">
    <source>
        <dbReference type="ARBA" id="ARBA00022737"/>
    </source>
</evidence>
<evidence type="ECO:0000256" key="1">
    <source>
        <dbReference type="ARBA" id="ARBA00004141"/>
    </source>
</evidence>
<evidence type="ECO:0000259" key="12">
    <source>
        <dbReference type="PROSITE" id="PS50893"/>
    </source>
</evidence>
<dbReference type="PANTHER" id="PTHR19229:SF36">
    <property type="entry name" value="ATP-BINDING CASSETTE SUB-FAMILY A MEMBER 2"/>
    <property type="match status" value="1"/>
</dbReference>
<feature type="domain" description="ABC transporter" evidence="12">
    <location>
        <begin position="681"/>
        <end position="914"/>
    </location>
</feature>
<evidence type="ECO:0000256" key="7">
    <source>
        <dbReference type="ARBA" id="ARBA00022840"/>
    </source>
</evidence>
<keyword evidence="4 11" id="KW-0812">Transmembrane</keyword>
<protein>
    <recommendedName>
        <fullName evidence="12">ABC transporter domain-containing protein</fullName>
    </recommendedName>
</protein>
<dbReference type="InParanoid" id="A0A024GPJ3"/>
<dbReference type="InterPro" id="IPR027417">
    <property type="entry name" value="P-loop_NTPase"/>
</dbReference>
<dbReference type="SUPFAM" id="SSF52540">
    <property type="entry name" value="P-loop containing nucleoside triphosphate hydrolases"/>
    <property type="match status" value="2"/>
</dbReference>
<feature type="transmembrane region" description="Helical" evidence="11">
    <location>
        <begin position="417"/>
        <end position="438"/>
    </location>
</feature>
<dbReference type="GO" id="GO:0005524">
    <property type="term" value="F:ATP binding"/>
    <property type="evidence" value="ECO:0007669"/>
    <property type="project" value="UniProtKB-KW"/>
</dbReference>
<keyword evidence="6" id="KW-0547">Nucleotide-binding</keyword>
<dbReference type="Gene3D" id="3.40.50.300">
    <property type="entry name" value="P-loop containing nucleotide triphosphate hydrolases"/>
    <property type="match status" value="2"/>
</dbReference>
<evidence type="ECO:0000256" key="2">
    <source>
        <dbReference type="ARBA" id="ARBA00008869"/>
    </source>
</evidence>
<dbReference type="InterPro" id="IPR013525">
    <property type="entry name" value="ABC2_TM"/>
</dbReference>
<keyword evidence="14" id="KW-1185">Reference proteome</keyword>